<protein>
    <recommendedName>
        <fullName evidence="3">DUF2188 domain-containing protein</fullName>
    </recommendedName>
</protein>
<sequence length="73" mass="8102">MINQVFVSPDGEDWKVKVVGNQKASAVCDTKAEAVERAKEIAQNQRLELLVQNLDGTIGWRNSYGNDPRKSKG</sequence>
<dbReference type="Proteomes" id="UP000176996">
    <property type="component" value="Unassembled WGS sequence"/>
</dbReference>
<evidence type="ECO:0000313" key="1">
    <source>
        <dbReference type="EMBL" id="OGG41672.1"/>
    </source>
</evidence>
<evidence type="ECO:0008006" key="3">
    <source>
        <dbReference type="Google" id="ProtNLM"/>
    </source>
</evidence>
<comment type="caution">
    <text evidence="1">The sequence shown here is derived from an EMBL/GenBank/DDBJ whole genome shotgun (WGS) entry which is preliminary data.</text>
</comment>
<dbReference type="Pfam" id="PF09954">
    <property type="entry name" value="DUF2188"/>
    <property type="match status" value="1"/>
</dbReference>
<name>A0A1F6BY27_9BACT</name>
<reference evidence="1 2" key="1">
    <citation type="journal article" date="2016" name="Nat. Commun.">
        <title>Thousands of microbial genomes shed light on interconnected biogeochemical processes in an aquifer system.</title>
        <authorList>
            <person name="Anantharaman K."/>
            <person name="Brown C.T."/>
            <person name="Hug L.A."/>
            <person name="Sharon I."/>
            <person name="Castelle C.J."/>
            <person name="Probst A.J."/>
            <person name="Thomas B.C."/>
            <person name="Singh A."/>
            <person name="Wilkins M.J."/>
            <person name="Karaoz U."/>
            <person name="Brodie E.L."/>
            <person name="Williams K.H."/>
            <person name="Hubbard S.S."/>
            <person name="Banfield J.F."/>
        </authorList>
    </citation>
    <scope>NUCLEOTIDE SEQUENCE [LARGE SCALE GENOMIC DNA]</scope>
</reference>
<accession>A0A1F6BY27</accession>
<dbReference type="EMBL" id="MFKK01000011">
    <property type="protein sequence ID" value="OGG41672.1"/>
    <property type="molecule type" value="Genomic_DNA"/>
</dbReference>
<dbReference type="InterPro" id="IPR018691">
    <property type="entry name" value="DUF2188"/>
</dbReference>
<dbReference type="AlphaFoldDB" id="A0A1F6BY27"/>
<gene>
    <name evidence="1" type="ORF">A3A21_02920</name>
</gene>
<proteinExistence type="predicted"/>
<organism evidence="1 2">
    <name type="scientific">Candidatus Jorgensenbacteria bacterium RIFCSPLOWO2_01_FULL_45_25b</name>
    <dbReference type="NCBI Taxonomy" id="1798471"/>
    <lineage>
        <taxon>Bacteria</taxon>
        <taxon>Candidatus Joergenseniibacteriota</taxon>
    </lineage>
</organism>
<evidence type="ECO:0000313" key="2">
    <source>
        <dbReference type="Proteomes" id="UP000176996"/>
    </source>
</evidence>